<comment type="caution">
    <text evidence="1">The sequence shown here is derived from an EMBL/GenBank/DDBJ whole genome shotgun (WGS) entry which is preliminary data.</text>
</comment>
<dbReference type="Proteomes" id="UP001221757">
    <property type="component" value="Unassembled WGS sequence"/>
</dbReference>
<name>A0AAD7E197_MYCRO</name>
<dbReference type="AlphaFoldDB" id="A0AAD7E197"/>
<gene>
    <name evidence="1" type="ORF">B0H17DRAFT_1194112</name>
</gene>
<organism evidence="1 2">
    <name type="scientific">Mycena rosella</name>
    <name type="common">Pink bonnet</name>
    <name type="synonym">Agaricus rosellus</name>
    <dbReference type="NCBI Taxonomy" id="1033263"/>
    <lineage>
        <taxon>Eukaryota</taxon>
        <taxon>Fungi</taxon>
        <taxon>Dikarya</taxon>
        <taxon>Basidiomycota</taxon>
        <taxon>Agaricomycotina</taxon>
        <taxon>Agaricomycetes</taxon>
        <taxon>Agaricomycetidae</taxon>
        <taxon>Agaricales</taxon>
        <taxon>Marasmiineae</taxon>
        <taxon>Mycenaceae</taxon>
        <taxon>Mycena</taxon>
    </lineage>
</organism>
<evidence type="ECO:0000313" key="2">
    <source>
        <dbReference type="Proteomes" id="UP001221757"/>
    </source>
</evidence>
<dbReference type="EMBL" id="JARKIE010000012">
    <property type="protein sequence ID" value="KAJ7703597.1"/>
    <property type="molecule type" value="Genomic_DNA"/>
</dbReference>
<reference evidence="1" key="1">
    <citation type="submission" date="2023-03" db="EMBL/GenBank/DDBJ databases">
        <title>Massive genome expansion in bonnet fungi (Mycena s.s.) driven by repeated elements and novel gene families across ecological guilds.</title>
        <authorList>
            <consortium name="Lawrence Berkeley National Laboratory"/>
            <person name="Harder C.B."/>
            <person name="Miyauchi S."/>
            <person name="Viragh M."/>
            <person name="Kuo A."/>
            <person name="Thoen E."/>
            <person name="Andreopoulos B."/>
            <person name="Lu D."/>
            <person name="Skrede I."/>
            <person name="Drula E."/>
            <person name="Henrissat B."/>
            <person name="Morin E."/>
            <person name="Kohler A."/>
            <person name="Barry K."/>
            <person name="LaButti K."/>
            <person name="Morin E."/>
            <person name="Salamov A."/>
            <person name="Lipzen A."/>
            <person name="Mereny Z."/>
            <person name="Hegedus B."/>
            <person name="Baldrian P."/>
            <person name="Stursova M."/>
            <person name="Weitz H."/>
            <person name="Taylor A."/>
            <person name="Grigoriev I.V."/>
            <person name="Nagy L.G."/>
            <person name="Martin F."/>
            <person name="Kauserud H."/>
        </authorList>
    </citation>
    <scope>NUCLEOTIDE SEQUENCE</scope>
    <source>
        <strain evidence="1">CBHHK067</strain>
    </source>
</reference>
<accession>A0AAD7E197</accession>
<evidence type="ECO:0000313" key="1">
    <source>
        <dbReference type="EMBL" id="KAJ7703597.1"/>
    </source>
</evidence>
<sequence>MAAAAPTPKQCSLTWNEVVEYTFLSDFDILRNPTGNADLQEIQRAKEEIRWLNIEIRQLVTYIHDEEIFLLQKEAEIAQTDPHLAYFIRKYCNRRGHSDGNHMARLHAMEKKLGSQFTGTFMLGVR</sequence>
<protein>
    <submittedName>
        <fullName evidence="1">Uncharacterized protein</fullName>
    </submittedName>
</protein>
<keyword evidence="2" id="KW-1185">Reference proteome</keyword>
<proteinExistence type="predicted"/>